<sequence length="541" mass="57725">MSVSHTDKARKVNTSSLAKTATMSKAGPTPSHSSDRPVRDNALATLSTPRKVVLAGFLCLAQFLDTFANSSLFAAIPLISVQLGISNSNSVWLISGYQLTFAALLLGSGRMSDLYNSKYVFLTGAAAIAGFSLGAGFAKAQVPLFILRAFMGVGAALTVPSALYLIIHMFPDPAEQSKAVAMFGGCGALGNVIGLLIGAFIVQWGTWPWLFYVFAMMGAVVFAVIAILLPSPHHFSALSNTERFKRLDLFGVFFVTGGLVLFIFGVTAGSVNGWGSARCLTPLIVSLFLLVGFFVWEAQLPEDIAAIPTSLWQVKNFTVLVVGSATMPYMWFGVVQLLFSWIWQNVYGWSPINTAVHFLPIGLLASALSFVAGPLQRNFPLKWVLCSAQSLALIGTILLTFGDSPQHYWPFIFPGLIIGTAGIATAYMVVNIAVFAVTPPEKAGVVGSIFNCFQQVGCAAGSAIITSIQTSVDSNHGGPSVFTGRRAGIWFQFGLLAISTICVALFMRSDVSTTKKAAQGTENDLSIPEKKSSIDIHDDVV</sequence>
<organism evidence="9 10">
    <name type="scientific">Agaricus bisporus var. burnettii</name>
    <dbReference type="NCBI Taxonomy" id="192524"/>
    <lineage>
        <taxon>Eukaryota</taxon>
        <taxon>Fungi</taxon>
        <taxon>Dikarya</taxon>
        <taxon>Basidiomycota</taxon>
        <taxon>Agaricomycotina</taxon>
        <taxon>Agaricomycetes</taxon>
        <taxon>Agaricomycetidae</taxon>
        <taxon>Agaricales</taxon>
        <taxon>Agaricineae</taxon>
        <taxon>Agaricaceae</taxon>
        <taxon>Agaricus</taxon>
    </lineage>
</organism>
<dbReference type="SUPFAM" id="SSF103473">
    <property type="entry name" value="MFS general substrate transporter"/>
    <property type="match status" value="1"/>
</dbReference>
<feature type="region of interest" description="Disordered" evidence="6">
    <location>
        <begin position="1"/>
        <end position="38"/>
    </location>
</feature>
<dbReference type="GO" id="GO:0016020">
    <property type="term" value="C:membrane"/>
    <property type="evidence" value="ECO:0007669"/>
    <property type="project" value="UniProtKB-SubCell"/>
</dbReference>
<feature type="transmembrane region" description="Helical" evidence="7">
    <location>
        <begin position="408"/>
        <end position="437"/>
    </location>
</feature>
<protein>
    <recommendedName>
        <fullName evidence="8">Major facilitator superfamily (MFS) profile domain-containing protein</fullName>
    </recommendedName>
</protein>
<dbReference type="PANTHER" id="PTHR42718:SF9">
    <property type="entry name" value="MAJOR FACILITATOR SUPERFAMILY MULTIDRUG TRANSPORTER MFSC"/>
    <property type="match status" value="1"/>
</dbReference>
<keyword evidence="5 7" id="KW-0472">Membrane</keyword>
<feature type="transmembrane region" description="Helical" evidence="7">
    <location>
        <begin position="383"/>
        <end position="402"/>
    </location>
</feature>
<dbReference type="EMBL" id="JABXXO010000015">
    <property type="protein sequence ID" value="KAF7760320.1"/>
    <property type="molecule type" value="Genomic_DNA"/>
</dbReference>
<dbReference type="Gene3D" id="1.20.1250.20">
    <property type="entry name" value="MFS general substrate transporter like domains"/>
    <property type="match status" value="2"/>
</dbReference>
<feature type="transmembrane region" description="Helical" evidence="7">
    <location>
        <begin position="449"/>
        <end position="469"/>
    </location>
</feature>
<gene>
    <name evidence="9" type="ORF">Agabi119p4_10996</name>
</gene>
<dbReference type="InterPro" id="IPR011701">
    <property type="entry name" value="MFS"/>
</dbReference>
<feature type="transmembrane region" description="Helical" evidence="7">
    <location>
        <begin position="317"/>
        <end position="343"/>
    </location>
</feature>
<keyword evidence="2" id="KW-0813">Transport</keyword>
<dbReference type="PROSITE" id="PS50850">
    <property type="entry name" value="MFS"/>
    <property type="match status" value="1"/>
</dbReference>
<comment type="subcellular location">
    <subcellularLocation>
        <location evidence="1">Membrane</location>
        <topology evidence="1">Multi-pass membrane protein</topology>
    </subcellularLocation>
</comment>
<comment type="caution">
    <text evidence="9">The sequence shown here is derived from an EMBL/GenBank/DDBJ whole genome shotgun (WGS) entry which is preliminary data.</text>
</comment>
<dbReference type="InterPro" id="IPR036259">
    <property type="entry name" value="MFS_trans_sf"/>
</dbReference>
<dbReference type="Proteomes" id="UP000629468">
    <property type="component" value="Unassembled WGS sequence"/>
</dbReference>
<evidence type="ECO:0000256" key="7">
    <source>
        <dbReference type="SAM" id="Phobius"/>
    </source>
</evidence>
<feature type="compositionally biased region" description="Basic and acidic residues" evidence="6">
    <location>
        <begin position="1"/>
        <end position="10"/>
    </location>
</feature>
<keyword evidence="3 7" id="KW-0812">Transmembrane</keyword>
<evidence type="ECO:0000256" key="4">
    <source>
        <dbReference type="ARBA" id="ARBA00022989"/>
    </source>
</evidence>
<feature type="domain" description="Major facilitator superfamily (MFS) profile" evidence="8">
    <location>
        <begin position="54"/>
        <end position="512"/>
    </location>
</feature>
<evidence type="ECO:0000256" key="3">
    <source>
        <dbReference type="ARBA" id="ARBA00022692"/>
    </source>
</evidence>
<keyword evidence="4 7" id="KW-1133">Transmembrane helix</keyword>
<feature type="transmembrane region" description="Helical" evidence="7">
    <location>
        <begin position="144"/>
        <end position="167"/>
    </location>
</feature>
<evidence type="ECO:0000313" key="9">
    <source>
        <dbReference type="EMBL" id="KAF7760320.1"/>
    </source>
</evidence>
<dbReference type="PANTHER" id="PTHR42718">
    <property type="entry name" value="MAJOR FACILITATOR SUPERFAMILY MULTIDRUG TRANSPORTER MFSC"/>
    <property type="match status" value="1"/>
</dbReference>
<evidence type="ECO:0000256" key="2">
    <source>
        <dbReference type="ARBA" id="ARBA00022448"/>
    </source>
</evidence>
<feature type="transmembrane region" description="Helical" evidence="7">
    <location>
        <begin position="209"/>
        <end position="229"/>
    </location>
</feature>
<feature type="transmembrane region" description="Helical" evidence="7">
    <location>
        <begin position="249"/>
        <end position="269"/>
    </location>
</feature>
<evidence type="ECO:0000256" key="5">
    <source>
        <dbReference type="ARBA" id="ARBA00023136"/>
    </source>
</evidence>
<dbReference type="Pfam" id="PF07690">
    <property type="entry name" value="MFS_1"/>
    <property type="match status" value="1"/>
</dbReference>
<dbReference type="GO" id="GO:0022857">
    <property type="term" value="F:transmembrane transporter activity"/>
    <property type="evidence" value="ECO:0007669"/>
    <property type="project" value="InterPro"/>
</dbReference>
<evidence type="ECO:0000313" key="10">
    <source>
        <dbReference type="Proteomes" id="UP000629468"/>
    </source>
</evidence>
<dbReference type="InterPro" id="IPR020846">
    <property type="entry name" value="MFS_dom"/>
</dbReference>
<evidence type="ECO:0000259" key="8">
    <source>
        <dbReference type="PROSITE" id="PS50850"/>
    </source>
</evidence>
<feature type="transmembrane region" description="Helical" evidence="7">
    <location>
        <begin position="91"/>
        <end position="107"/>
    </location>
</feature>
<evidence type="ECO:0000256" key="6">
    <source>
        <dbReference type="SAM" id="MobiDB-lite"/>
    </source>
</evidence>
<feature type="transmembrane region" description="Helical" evidence="7">
    <location>
        <begin position="355"/>
        <end position="371"/>
    </location>
</feature>
<reference evidence="9 10" key="1">
    <citation type="journal article" name="Sci. Rep.">
        <title>Telomere-to-telomere assembled and centromere annotated genomes of the two main subspecies of the button mushroom Agaricus bisporus reveal especially polymorphic chromosome ends.</title>
        <authorList>
            <person name="Sonnenberg A.S.M."/>
            <person name="Sedaghat-Telgerd N."/>
            <person name="Lavrijssen B."/>
            <person name="Ohm R.A."/>
            <person name="Hendrickx P.M."/>
            <person name="Scholtmeijer K."/>
            <person name="Baars J.J.P."/>
            <person name="van Peer A."/>
        </authorList>
    </citation>
    <scope>NUCLEOTIDE SEQUENCE [LARGE SCALE GENOMIC DNA]</scope>
    <source>
        <strain evidence="9 10">H119_p4</strain>
    </source>
</reference>
<feature type="transmembrane region" description="Helical" evidence="7">
    <location>
        <begin position="489"/>
        <end position="507"/>
    </location>
</feature>
<accession>A0A8H7C1M7</accession>
<feature type="compositionally biased region" description="Polar residues" evidence="6">
    <location>
        <begin position="12"/>
        <end position="23"/>
    </location>
</feature>
<evidence type="ECO:0000256" key="1">
    <source>
        <dbReference type="ARBA" id="ARBA00004141"/>
    </source>
</evidence>
<feature type="transmembrane region" description="Helical" evidence="7">
    <location>
        <begin position="275"/>
        <end position="296"/>
    </location>
</feature>
<feature type="transmembrane region" description="Helical" evidence="7">
    <location>
        <begin position="179"/>
        <end position="203"/>
    </location>
</feature>
<feature type="transmembrane region" description="Helical" evidence="7">
    <location>
        <begin position="52"/>
        <end position="79"/>
    </location>
</feature>
<feature type="transmembrane region" description="Helical" evidence="7">
    <location>
        <begin position="119"/>
        <end position="138"/>
    </location>
</feature>
<proteinExistence type="predicted"/>
<name>A0A8H7C1M7_AGABI</name>
<dbReference type="AlphaFoldDB" id="A0A8H7C1M7"/>